<evidence type="ECO:0000256" key="1">
    <source>
        <dbReference type="SAM" id="Phobius"/>
    </source>
</evidence>
<gene>
    <name evidence="2" type="ORF">HCU67_14985</name>
</gene>
<proteinExistence type="predicted"/>
<reference evidence="2 3" key="1">
    <citation type="submission" date="2020-04" db="EMBL/GenBank/DDBJ databases">
        <authorList>
            <person name="Yoon J."/>
        </authorList>
    </citation>
    <scope>NUCLEOTIDE SEQUENCE [LARGE SCALE GENOMIC DNA]</scope>
    <source>
        <strain evidence="2 3">DJ-13</strain>
    </source>
</reference>
<keyword evidence="1" id="KW-0472">Membrane</keyword>
<sequence length="152" mass="16690">MSLNTLIEKLENLNSGLNGVKYDKMAKSTVLLLKELKKRDLTLEEQEQLIARFEINFEKIQSQKDVKMGLSKMKSLLTNDFGFVPLNYYSTLGSGVGLALGTCLGISFGVPFSNGLVFGPIVGSVIGLLCGLFAGLIMDQKKQVENRVLKNL</sequence>
<name>A0ABX1GTH8_9FLAO</name>
<evidence type="ECO:0000313" key="2">
    <source>
        <dbReference type="EMBL" id="NKI33260.1"/>
    </source>
</evidence>
<comment type="caution">
    <text evidence="2">The sequence shown here is derived from an EMBL/GenBank/DDBJ whole genome shotgun (WGS) entry which is preliminary data.</text>
</comment>
<evidence type="ECO:0000313" key="3">
    <source>
        <dbReference type="Proteomes" id="UP000718451"/>
    </source>
</evidence>
<feature type="transmembrane region" description="Helical" evidence="1">
    <location>
        <begin position="86"/>
        <end position="110"/>
    </location>
</feature>
<protein>
    <recommendedName>
        <fullName evidence="4">Glycine zipper family protein</fullName>
    </recommendedName>
</protein>
<keyword evidence="1" id="KW-1133">Transmembrane helix</keyword>
<dbReference type="Proteomes" id="UP000718451">
    <property type="component" value="Unassembled WGS sequence"/>
</dbReference>
<accession>A0ABX1GTH8</accession>
<dbReference type="EMBL" id="JAAWWL010000002">
    <property type="protein sequence ID" value="NKI33260.1"/>
    <property type="molecule type" value="Genomic_DNA"/>
</dbReference>
<evidence type="ECO:0008006" key="4">
    <source>
        <dbReference type="Google" id="ProtNLM"/>
    </source>
</evidence>
<keyword evidence="1" id="KW-0812">Transmembrane</keyword>
<feature type="transmembrane region" description="Helical" evidence="1">
    <location>
        <begin position="116"/>
        <end position="137"/>
    </location>
</feature>
<organism evidence="2 3">
    <name type="scientific">Croceivirga thetidis</name>
    <dbReference type="NCBI Taxonomy" id="2721623"/>
    <lineage>
        <taxon>Bacteria</taxon>
        <taxon>Pseudomonadati</taxon>
        <taxon>Bacteroidota</taxon>
        <taxon>Flavobacteriia</taxon>
        <taxon>Flavobacteriales</taxon>
        <taxon>Flavobacteriaceae</taxon>
        <taxon>Croceivirga</taxon>
    </lineage>
</organism>
<keyword evidence="3" id="KW-1185">Reference proteome</keyword>
<dbReference type="RefSeq" id="WP_168553399.1">
    <property type="nucleotide sequence ID" value="NZ_JAAWWL010000002.1"/>
</dbReference>